<feature type="compositionally biased region" description="Low complexity" evidence="1">
    <location>
        <begin position="389"/>
        <end position="399"/>
    </location>
</feature>
<dbReference type="SUPFAM" id="SSF53182">
    <property type="entry name" value="Pyrrolidone carboxyl peptidase (pyroglutamate aminopeptidase)"/>
    <property type="match status" value="1"/>
</dbReference>
<accession>A0AAE4C951</accession>
<evidence type="ECO:0000313" key="2">
    <source>
        <dbReference type="EMBL" id="MDR7275683.1"/>
    </source>
</evidence>
<comment type="caution">
    <text evidence="2">The sequence shown here is derived from an EMBL/GenBank/DDBJ whole genome shotgun (WGS) entry which is preliminary data.</text>
</comment>
<organism evidence="2 3">
    <name type="scientific">Catenuloplanes atrovinosus</name>
    <dbReference type="NCBI Taxonomy" id="137266"/>
    <lineage>
        <taxon>Bacteria</taxon>
        <taxon>Bacillati</taxon>
        <taxon>Actinomycetota</taxon>
        <taxon>Actinomycetes</taxon>
        <taxon>Micromonosporales</taxon>
        <taxon>Micromonosporaceae</taxon>
        <taxon>Catenuloplanes</taxon>
    </lineage>
</organism>
<dbReference type="EMBL" id="JAVDYB010000001">
    <property type="protein sequence ID" value="MDR7275683.1"/>
    <property type="molecule type" value="Genomic_DNA"/>
</dbReference>
<gene>
    <name evidence="2" type="ORF">J2S41_002461</name>
</gene>
<dbReference type="Proteomes" id="UP001183643">
    <property type="component" value="Unassembled WGS sequence"/>
</dbReference>
<name>A0AAE4C951_9ACTN</name>
<keyword evidence="3" id="KW-1185">Reference proteome</keyword>
<protein>
    <recommendedName>
        <fullName evidence="4">Pyrrolidone-carboxylate peptidase</fullName>
    </recommendedName>
</protein>
<proteinExistence type="predicted"/>
<feature type="region of interest" description="Disordered" evidence="1">
    <location>
        <begin position="380"/>
        <end position="401"/>
    </location>
</feature>
<evidence type="ECO:0000313" key="3">
    <source>
        <dbReference type="Proteomes" id="UP001183643"/>
    </source>
</evidence>
<reference evidence="2" key="1">
    <citation type="submission" date="2023-07" db="EMBL/GenBank/DDBJ databases">
        <title>Sequencing the genomes of 1000 actinobacteria strains.</title>
        <authorList>
            <person name="Klenk H.-P."/>
        </authorList>
    </citation>
    <scope>NUCLEOTIDE SEQUENCE</scope>
    <source>
        <strain evidence="2">DSM 44707</strain>
    </source>
</reference>
<evidence type="ECO:0008006" key="4">
    <source>
        <dbReference type="Google" id="ProtNLM"/>
    </source>
</evidence>
<evidence type="ECO:0000256" key="1">
    <source>
        <dbReference type="SAM" id="MobiDB-lite"/>
    </source>
</evidence>
<dbReference type="AlphaFoldDB" id="A0AAE4C951"/>
<dbReference type="InterPro" id="IPR036440">
    <property type="entry name" value="Peptidase_C15-like_sf"/>
</dbReference>
<dbReference type="Gene3D" id="3.40.630.20">
    <property type="entry name" value="Peptidase C15, pyroglutamyl peptidase I-like"/>
    <property type="match status" value="1"/>
</dbReference>
<dbReference type="RefSeq" id="WP_310366945.1">
    <property type="nucleotide sequence ID" value="NZ_JAVDYB010000001.1"/>
</dbReference>
<sequence length="422" mass="43165">MRARLAAAVAAGLCLSALPAVERASAGEPAGCFDSALPLTAEEQRLARGADPVGPRLVRAGGFAELVAEFRATLCATESMPAAGTAVTRAGQRLWQAAVDRAQGRAPGTGTLDELDDRPLYWARLQLSSAVRQWDPGFGVNRPQLLTALQHASRGVGATGPAPAGVPRALISGFDPFGFDGDLRLSNPSGAAALRLDGQIVDTADGPVAVEAVVFPVTWAGFDDGIVEAAFGPALSAPDRRPDVLMTISQGAGFTIERWAAGWRGGQPDNNGAGAEGPVPAAAGWPASTATLIETTLPVSRMLAAGTGPREVYYSRFYCYWPAGTAPGSGPTDCRDDGAPPLPGETGEMGSGGNFLSNESMFRANRLRIGLGATGVLGGHLHIPPGSGPADPDALSDPASDADRRAIVAQTTALLAAAATSR</sequence>